<dbReference type="RefSeq" id="WP_014265542.1">
    <property type="nucleotide sequence ID" value="NC_016631.1"/>
</dbReference>
<evidence type="ECO:0000313" key="2">
    <source>
        <dbReference type="Proteomes" id="UP000007113"/>
    </source>
</evidence>
<dbReference type="HOGENOM" id="CLU_1452530_0_0_0"/>
<dbReference type="AlphaFoldDB" id="G8NX50"/>
<dbReference type="EMBL" id="CP003130">
    <property type="protein sequence ID" value="AEU36664.1"/>
    <property type="molecule type" value="Genomic_DNA"/>
</dbReference>
<gene>
    <name evidence="1" type="ordered locus">AciX8_2347</name>
</gene>
<proteinExistence type="predicted"/>
<keyword evidence="2" id="KW-1185">Reference proteome</keyword>
<dbReference type="eggNOG" id="ENOG50334X0">
    <property type="taxonomic scope" value="Bacteria"/>
</dbReference>
<reference evidence="1 2" key="1">
    <citation type="submission" date="2011-11" db="EMBL/GenBank/DDBJ databases">
        <title>Complete sequence of Granulicella mallensis MP5ACTX8.</title>
        <authorList>
            <consortium name="US DOE Joint Genome Institute"/>
            <person name="Lucas S."/>
            <person name="Copeland A."/>
            <person name="Lapidus A."/>
            <person name="Cheng J.-F."/>
            <person name="Goodwin L."/>
            <person name="Pitluck S."/>
            <person name="Peters L."/>
            <person name="Lu M."/>
            <person name="Detter J.C."/>
            <person name="Han C."/>
            <person name="Tapia R."/>
            <person name="Land M."/>
            <person name="Hauser L."/>
            <person name="Kyrpides N."/>
            <person name="Ivanova N."/>
            <person name="Mikhailova N."/>
            <person name="Pagani I."/>
            <person name="Rawat S."/>
            <person name="Mannisto M."/>
            <person name="Haggblom M."/>
            <person name="Woyke T."/>
        </authorList>
    </citation>
    <scope>NUCLEOTIDE SEQUENCE [LARGE SCALE GENOMIC DNA]</scope>
    <source>
        <strain evidence="2">ATCC BAA-1857 / DSM 23137 / MP5ACTX8</strain>
    </source>
</reference>
<dbReference type="STRING" id="682795.AciX8_2347"/>
<dbReference type="KEGG" id="gma:AciX8_2347"/>
<dbReference type="OrthoDB" id="119424at2"/>
<name>G8NX50_GRAMM</name>
<sequence length="189" mass="21213" precursor="true">MMNASAIPFFSAVAVFLVALTATAAHFYRRRPKSKSPYGNWESLLARFTSVDRESITLIALDLVDESGDPRHGGDDIILDPSCISPLIGGLDGLEVLKRNCAVLIDLAFYVQQWYPEALVVAEQLRMNAREIEWHIDRLRGAAKIGKLESVFPEYGQRVIATYYLMTRHVLELYEIGNFPGLADLQRAL</sequence>
<dbReference type="Proteomes" id="UP000007113">
    <property type="component" value="Chromosome"/>
</dbReference>
<protein>
    <submittedName>
        <fullName evidence="1">Uncharacterized protein</fullName>
    </submittedName>
</protein>
<organism evidence="1 2">
    <name type="scientific">Granulicella mallensis (strain ATCC BAA-1857 / DSM 23137 / MP5ACTX8)</name>
    <dbReference type="NCBI Taxonomy" id="682795"/>
    <lineage>
        <taxon>Bacteria</taxon>
        <taxon>Pseudomonadati</taxon>
        <taxon>Acidobacteriota</taxon>
        <taxon>Terriglobia</taxon>
        <taxon>Terriglobales</taxon>
        <taxon>Acidobacteriaceae</taxon>
        <taxon>Granulicella</taxon>
    </lineage>
</organism>
<evidence type="ECO:0000313" key="1">
    <source>
        <dbReference type="EMBL" id="AEU36664.1"/>
    </source>
</evidence>
<accession>G8NX50</accession>